<dbReference type="HOGENOM" id="CLU_040895_3_0_9"/>
<sequence>MITLLQRYFFALSAGTALLFVLVSLLLVSPNHQDFLYSSSIQRAASNVSSITFLDAMGMEIPSLHRTVQAQGEPESSTMQSFFFQLITGIYPGDLRSLLGRELPGLLTYDDARIIVPGQGLELVDLYVESAAPNAVVQDVKREEHTKARDIVQPGQIEKDETKTPSPPSIAGEKRVFIYNTHNRESWTHVAPTVGTSVDHPTKNIQLVGKRFGKLLQEKGVNNIVSENDFIQQLIDQKKTYPMAYAESYKAVKAAAQKNPALQYYFDIHRDGDVSRTKTAITINGKTYARILFVIGTRNRNFMQNERMAKELNALVEKKYPGLSRGVIAKGAHEGNAEYNQSISPGSLLLEFGGINNTLEESYNTAEAFADVFAEYYQKAEKVNKEQTPKSSKSKE</sequence>
<name>A0A075R825_BRELA</name>
<accession>A0A075R825</accession>
<dbReference type="Pfam" id="PF07454">
    <property type="entry name" value="SpoIIP"/>
    <property type="match status" value="1"/>
</dbReference>
<protein>
    <submittedName>
        <fullName evidence="1">Stage II sporulation protein P</fullName>
    </submittedName>
</protein>
<dbReference type="NCBIfam" id="TIGR02867">
    <property type="entry name" value="spore_II_P"/>
    <property type="match status" value="1"/>
</dbReference>
<keyword evidence="2" id="KW-1185">Reference proteome</keyword>
<gene>
    <name evidence="1" type="ORF">BRLA_c013710</name>
</gene>
<dbReference type="AlphaFoldDB" id="A0A075R825"/>
<organism evidence="1 2">
    <name type="scientific">Brevibacillus laterosporus LMG 15441</name>
    <dbReference type="NCBI Taxonomy" id="1042163"/>
    <lineage>
        <taxon>Bacteria</taxon>
        <taxon>Bacillati</taxon>
        <taxon>Bacillota</taxon>
        <taxon>Bacilli</taxon>
        <taxon>Bacillales</taxon>
        <taxon>Paenibacillaceae</taxon>
        <taxon>Brevibacillus</taxon>
    </lineage>
</organism>
<reference evidence="1 2" key="1">
    <citation type="journal article" date="2011" name="J. Bacteriol.">
        <title>Genome sequence of Brevibacillus laterosporus LMG 15441, a pathogen of invertebrates.</title>
        <authorList>
            <person name="Djukic M."/>
            <person name="Poehlein A."/>
            <person name="Thurmer A."/>
            <person name="Daniel R."/>
        </authorList>
    </citation>
    <scope>NUCLEOTIDE SEQUENCE [LARGE SCALE GENOMIC DNA]</scope>
    <source>
        <strain evidence="1 2">LMG 15441</strain>
    </source>
</reference>
<dbReference type="KEGG" id="blr:BRLA_c013710"/>
<dbReference type="EMBL" id="CP007806">
    <property type="protein sequence ID" value="AIG25710.1"/>
    <property type="molecule type" value="Genomic_DNA"/>
</dbReference>
<proteinExistence type="predicted"/>
<evidence type="ECO:0000313" key="1">
    <source>
        <dbReference type="EMBL" id="AIG25710.1"/>
    </source>
</evidence>
<dbReference type="Proteomes" id="UP000005850">
    <property type="component" value="Chromosome"/>
</dbReference>
<dbReference type="STRING" id="1042163.BRLA_c013710"/>
<dbReference type="eggNOG" id="COG3103">
    <property type="taxonomic scope" value="Bacteria"/>
</dbReference>
<dbReference type="InterPro" id="IPR010897">
    <property type="entry name" value="Spore_II_P"/>
</dbReference>
<evidence type="ECO:0000313" key="2">
    <source>
        <dbReference type="Proteomes" id="UP000005850"/>
    </source>
</evidence>